<evidence type="ECO:0000256" key="1">
    <source>
        <dbReference type="ARBA" id="ARBA00022857"/>
    </source>
</evidence>
<dbReference type="UniPathway" id="UPA00251">
    <property type="reaction ID" value="UER00316"/>
</dbReference>
<keyword evidence="11" id="KW-1185">Reference proteome</keyword>
<dbReference type="FunFam" id="3.30.460.30:FF:000001">
    <property type="entry name" value="Glutamyl-tRNA reductase"/>
    <property type="match status" value="1"/>
</dbReference>
<accession>A0A1M6AH41</accession>
<evidence type="ECO:0000259" key="9">
    <source>
        <dbReference type="Pfam" id="PF05201"/>
    </source>
</evidence>
<dbReference type="AlphaFoldDB" id="A0A1M6AH41"/>
<dbReference type="SUPFAM" id="SSF51735">
    <property type="entry name" value="NAD(P)-binding Rossmann-fold domains"/>
    <property type="match status" value="1"/>
</dbReference>
<sequence>MMGNERAISVMFVVSVNHKTASTEFRQSFAFDEDKTKLFFRRLSDAGIKEIVYVNTCNRCEVYGVGKASLVLQVWAELAGVEVEELKENVLFFDGNGAVSHLFHVTAGFESMVLGEDEILRQIKNAYLYSMEEGFTGFELNSIFQSAIACAKRIKTETKLSKSSVSVASLAATKIHNYSHKLKKVMIIGATGDTGNKVFKNLLSYGDCEIYVTKHIHQIDSKNVNTIPYEDRYKYINDMDVVVSATKSPHYTITYGKLVDIHMEERDRLFIDLAVPKDIDEDILKLGKSQLITIDDFEAIAKENNSIKLQEKESGELIIEEEINDLLKDLIFHDNREKLKAIKNSPSGDFQHFLFKYKEIATAEEFSSFVNVVTQMTGA</sequence>
<dbReference type="CDD" id="cd05213">
    <property type="entry name" value="NAD_bind_Glutamyl_tRNA_reduct"/>
    <property type="match status" value="1"/>
</dbReference>
<feature type="binding site" evidence="4 6">
    <location>
        <position position="111"/>
    </location>
    <ligand>
        <name>substrate</name>
    </ligand>
</feature>
<feature type="binding site" evidence="4 6">
    <location>
        <begin position="116"/>
        <end position="118"/>
    </location>
    <ligand>
        <name>substrate</name>
    </ligand>
</feature>
<dbReference type="InterPro" id="IPR036291">
    <property type="entry name" value="NAD(P)-bd_dom_sf"/>
</dbReference>
<organism evidence="10 11">
    <name type="scientific">Pseudobutyrivibrio xylanivorans DSM 14809</name>
    <dbReference type="NCBI Taxonomy" id="1123012"/>
    <lineage>
        <taxon>Bacteria</taxon>
        <taxon>Bacillati</taxon>
        <taxon>Bacillota</taxon>
        <taxon>Clostridia</taxon>
        <taxon>Lachnospirales</taxon>
        <taxon>Lachnospiraceae</taxon>
        <taxon>Pseudobutyrivibrio</taxon>
    </lineage>
</organism>
<feature type="domain" description="Quinate/shikimate 5-dehydrogenase/glutamyl-tRNA reductase" evidence="8">
    <location>
        <begin position="173"/>
        <end position="300"/>
    </location>
</feature>
<keyword evidence="1 4" id="KW-0521">NADP</keyword>
<dbReference type="GO" id="GO:0019353">
    <property type="term" value="P:protoporphyrinogen IX biosynthetic process from glutamate"/>
    <property type="evidence" value="ECO:0007669"/>
    <property type="project" value="TreeGrafter"/>
</dbReference>
<evidence type="ECO:0000313" key="10">
    <source>
        <dbReference type="EMBL" id="SHI35533.1"/>
    </source>
</evidence>
<feature type="active site" description="Nucleophile" evidence="4 5">
    <location>
        <position position="57"/>
    </location>
</feature>
<evidence type="ECO:0000256" key="6">
    <source>
        <dbReference type="PIRSR" id="PIRSR000445-2"/>
    </source>
</evidence>
<feature type="binding site" evidence="4 6">
    <location>
        <begin position="56"/>
        <end position="59"/>
    </location>
    <ligand>
        <name>substrate</name>
    </ligand>
</feature>
<evidence type="ECO:0000256" key="4">
    <source>
        <dbReference type="HAMAP-Rule" id="MF_00087"/>
    </source>
</evidence>
<dbReference type="Proteomes" id="UP000184185">
    <property type="component" value="Unassembled WGS sequence"/>
</dbReference>
<dbReference type="InterPro" id="IPR000343">
    <property type="entry name" value="4pyrrol_synth_GluRdtase"/>
</dbReference>
<dbReference type="Gene3D" id="3.30.460.30">
    <property type="entry name" value="Glutamyl-tRNA reductase, N-terminal domain"/>
    <property type="match status" value="1"/>
</dbReference>
<dbReference type="NCBIfam" id="TIGR01035">
    <property type="entry name" value="hemA"/>
    <property type="match status" value="1"/>
</dbReference>
<comment type="subunit">
    <text evidence="4">Homodimer.</text>
</comment>
<feature type="domain" description="Glutamyl-tRNA reductase N-terminal" evidence="9">
    <location>
        <begin position="14"/>
        <end position="158"/>
    </location>
</feature>
<comment type="pathway">
    <text evidence="4">Porphyrin-containing compound metabolism; protoporphyrin-IX biosynthesis; 5-aminolevulinate from L-glutamyl-tRNA(Glu): step 1/2.</text>
</comment>
<evidence type="ECO:0000259" key="8">
    <source>
        <dbReference type="Pfam" id="PF01488"/>
    </source>
</evidence>
<dbReference type="Pfam" id="PF01488">
    <property type="entry name" value="Shikimate_DH"/>
    <property type="match status" value="1"/>
</dbReference>
<dbReference type="InterPro" id="IPR006151">
    <property type="entry name" value="Shikm_DH/Glu-tRNA_Rdtase"/>
</dbReference>
<dbReference type="RefSeq" id="WP_072911263.1">
    <property type="nucleotide sequence ID" value="NZ_FQYQ01000001.1"/>
</dbReference>
<dbReference type="Pfam" id="PF05201">
    <property type="entry name" value="GlutR_N"/>
    <property type="match status" value="1"/>
</dbReference>
<gene>
    <name evidence="4" type="primary">hemA</name>
    <name evidence="10" type="ORF">SAMN02745725_00229</name>
</gene>
<dbReference type="EC" id="1.2.1.70" evidence="4"/>
<keyword evidence="2 4" id="KW-0560">Oxidoreductase</keyword>
<keyword evidence="3 4" id="KW-0627">Porphyrin biosynthesis</keyword>
<dbReference type="PANTHER" id="PTHR43013">
    <property type="entry name" value="GLUTAMYL-TRNA REDUCTASE"/>
    <property type="match status" value="1"/>
</dbReference>
<protein>
    <recommendedName>
        <fullName evidence="4">Glutamyl-tRNA reductase</fullName>
        <shortName evidence="4">GluTR</shortName>
        <ecNumber evidence="4">1.2.1.70</ecNumber>
    </recommendedName>
</protein>
<dbReference type="InterPro" id="IPR018214">
    <property type="entry name" value="GluRdtase_CS"/>
</dbReference>
<evidence type="ECO:0000313" key="11">
    <source>
        <dbReference type="Proteomes" id="UP000184185"/>
    </source>
</evidence>
<dbReference type="OrthoDB" id="110209at2"/>
<dbReference type="Gene3D" id="3.40.50.720">
    <property type="entry name" value="NAD(P)-binding Rossmann-like Domain"/>
    <property type="match status" value="1"/>
</dbReference>
<dbReference type="EMBL" id="FQYQ01000001">
    <property type="protein sequence ID" value="SHI35533.1"/>
    <property type="molecule type" value="Genomic_DNA"/>
</dbReference>
<evidence type="ECO:0000256" key="3">
    <source>
        <dbReference type="ARBA" id="ARBA00023244"/>
    </source>
</evidence>
<dbReference type="STRING" id="185007.SAMN02910350_00613"/>
<dbReference type="GO" id="GO:0050661">
    <property type="term" value="F:NADP binding"/>
    <property type="evidence" value="ECO:0007669"/>
    <property type="project" value="InterPro"/>
</dbReference>
<evidence type="ECO:0000256" key="5">
    <source>
        <dbReference type="PIRSR" id="PIRSR000445-1"/>
    </source>
</evidence>
<comment type="miscellaneous">
    <text evidence="4">During catalysis, the active site Cys acts as a nucleophile attacking the alpha-carbonyl group of tRNA-bound glutamate with the formation of a thioester intermediate between enzyme and glutamate, and the concomitant release of tRNA(Glu). The thioester intermediate is finally reduced by direct hydride transfer from NADPH, to form the product GSA.</text>
</comment>
<dbReference type="HAMAP" id="MF_00087">
    <property type="entry name" value="Glu_tRNA_reductase"/>
    <property type="match status" value="1"/>
</dbReference>
<dbReference type="PROSITE" id="PS00747">
    <property type="entry name" value="GLUTR"/>
    <property type="match status" value="1"/>
</dbReference>
<comment type="catalytic activity">
    <reaction evidence="4">
        <text>(S)-4-amino-5-oxopentanoate + tRNA(Glu) + NADP(+) = L-glutamyl-tRNA(Glu) + NADPH + H(+)</text>
        <dbReference type="Rhea" id="RHEA:12344"/>
        <dbReference type="Rhea" id="RHEA-COMP:9663"/>
        <dbReference type="Rhea" id="RHEA-COMP:9680"/>
        <dbReference type="ChEBI" id="CHEBI:15378"/>
        <dbReference type="ChEBI" id="CHEBI:57501"/>
        <dbReference type="ChEBI" id="CHEBI:57783"/>
        <dbReference type="ChEBI" id="CHEBI:58349"/>
        <dbReference type="ChEBI" id="CHEBI:78442"/>
        <dbReference type="ChEBI" id="CHEBI:78520"/>
        <dbReference type="EC" id="1.2.1.70"/>
    </reaction>
</comment>
<reference evidence="10 11" key="1">
    <citation type="submission" date="2016-11" db="EMBL/GenBank/DDBJ databases">
        <authorList>
            <person name="Jaros S."/>
            <person name="Januszkiewicz K."/>
            <person name="Wedrychowicz H."/>
        </authorList>
    </citation>
    <scope>NUCLEOTIDE SEQUENCE [LARGE SCALE GENOMIC DNA]</scope>
    <source>
        <strain evidence="10 11">DSM 14809</strain>
    </source>
</reference>
<evidence type="ECO:0000256" key="7">
    <source>
        <dbReference type="PIRSR" id="PIRSR000445-4"/>
    </source>
</evidence>
<proteinExistence type="inferred from homology"/>
<dbReference type="PIRSF" id="PIRSF000445">
    <property type="entry name" value="4pyrrol_synth_GluRdtase"/>
    <property type="match status" value="1"/>
</dbReference>
<dbReference type="InterPro" id="IPR015895">
    <property type="entry name" value="4pyrrol_synth_GluRdtase_N"/>
</dbReference>
<dbReference type="PANTHER" id="PTHR43013:SF1">
    <property type="entry name" value="GLUTAMYL-TRNA REDUCTASE"/>
    <property type="match status" value="1"/>
</dbReference>
<dbReference type="SUPFAM" id="SSF69742">
    <property type="entry name" value="Glutamyl tRNA-reductase catalytic, N-terminal domain"/>
    <property type="match status" value="1"/>
</dbReference>
<evidence type="ECO:0000256" key="2">
    <source>
        <dbReference type="ARBA" id="ARBA00023002"/>
    </source>
</evidence>
<feature type="site" description="Important for activity" evidence="4 7">
    <location>
        <position position="101"/>
    </location>
</feature>
<comment type="similarity">
    <text evidence="4">Belongs to the glutamyl-tRNA reductase family.</text>
</comment>
<feature type="binding site" evidence="4">
    <location>
        <begin position="190"/>
        <end position="195"/>
    </location>
    <ligand>
        <name>NADP(+)</name>
        <dbReference type="ChEBI" id="CHEBI:58349"/>
    </ligand>
</feature>
<dbReference type="GO" id="GO:0008883">
    <property type="term" value="F:glutamyl-tRNA reductase activity"/>
    <property type="evidence" value="ECO:0007669"/>
    <property type="project" value="UniProtKB-UniRule"/>
</dbReference>
<feature type="binding site" evidence="4 6">
    <location>
        <position position="122"/>
    </location>
    <ligand>
        <name>substrate</name>
    </ligand>
</feature>
<comment type="domain">
    <text evidence="4">Possesses an unusual extended V-shaped dimeric structure with each monomer consisting of three distinct domains arranged along a curved 'spinal' alpha-helix. The N-terminal catalytic domain specifically recognizes the glutamate moiety of the substrate. The second domain is the NADPH-binding domain, and the third C-terminal domain is responsible for dimerization.</text>
</comment>
<comment type="function">
    <text evidence="4">Catalyzes the NADPH-dependent reduction of glutamyl-tRNA(Glu) to glutamate 1-semialdehyde (GSA).</text>
</comment>
<name>A0A1M6AH41_PSEXY</name>
<dbReference type="InterPro" id="IPR036343">
    <property type="entry name" value="GluRdtase_N_sf"/>
</dbReference>